<dbReference type="PANTHER" id="PTHR30538">
    <property type="entry name" value="LYSINE 2,3-AMINOMUTASE-RELATED"/>
    <property type="match status" value="1"/>
</dbReference>
<dbReference type="InterPro" id="IPR022462">
    <property type="entry name" value="EpmB"/>
</dbReference>
<dbReference type="STRING" id="349064.SAMN05660429_02494"/>
<comment type="cofactor">
    <cofactor evidence="2 15">
        <name>pyridoxal 5'-phosphate</name>
        <dbReference type="ChEBI" id="CHEBI:597326"/>
    </cofactor>
</comment>
<reference evidence="17 18" key="1">
    <citation type="submission" date="2016-10" db="EMBL/GenBank/DDBJ databases">
        <authorList>
            <person name="de Groot N.N."/>
        </authorList>
    </citation>
    <scope>NUCLEOTIDE SEQUENCE [LARGE SCALE GENOMIC DNA]</scope>
    <source>
        <strain evidence="17 18">DSM 19706</strain>
    </source>
</reference>
<name>A0A1I0GLK2_THASX</name>
<keyword evidence="6 14" id="KW-0004">4Fe-4S</keyword>
<dbReference type="PROSITE" id="PS51918">
    <property type="entry name" value="RADICAL_SAM"/>
    <property type="match status" value="1"/>
</dbReference>
<organism evidence="17 18">
    <name type="scientific">Thalassotalea agarivorans</name>
    <name type="common">Thalassomonas agarivorans</name>
    <dbReference type="NCBI Taxonomy" id="349064"/>
    <lineage>
        <taxon>Bacteria</taxon>
        <taxon>Pseudomonadati</taxon>
        <taxon>Pseudomonadota</taxon>
        <taxon>Gammaproteobacteria</taxon>
        <taxon>Alteromonadales</taxon>
        <taxon>Colwelliaceae</taxon>
        <taxon>Thalassotalea</taxon>
    </lineage>
</organism>
<evidence type="ECO:0000256" key="3">
    <source>
        <dbReference type="ARBA" id="ARBA00001966"/>
    </source>
</evidence>
<evidence type="ECO:0000256" key="5">
    <source>
        <dbReference type="ARBA" id="ARBA00022363"/>
    </source>
</evidence>
<dbReference type="GO" id="GO:0051539">
    <property type="term" value="F:4 iron, 4 sulfur cluster binding"/>
    <property type="evidence" value="ECO:0007669"/>
    <property type="project" value="UniProtKB-KW"/>
</dbReference>
<sequence length="345" mass="39312">MTLRNIEMPQIITQIEPNLHTSWKKELAEVITDPKELLLALSIPPEQYEQAFAARKLFPVRVPRPYLSRIEQGNINDPLLKQVMPMADEFVETPGYVTDPLEEHDTAVEGLLHKYKNRVLLIVKAGCAINCRYCFRRHFPYEDNSPNKVRWQQALDYIEQHSEIDEVIFSGGDPLMANDQQLAWFVEKIEQISHIKRLRIHTRLAVVIPSRITQAFCQMLAQSRLNVVLVTHINHANEIDQDVADAVEKLKRAGITLLNQSVLLKEVNDNVEQLVALSNALFDIGILPYYLHTFDAVQGAAHFDTGIEKAQALYEQLLANLSGYLVPKLVKEIAGEPNKTPINLR</sequence>
<evidence type="ECO:0000313" key="18">
    <source>
        <dbReference type="Proteomes" id="UP000199308"/>
    </source>
</evidence>
<dbReference type="Gene3D" id="3.20.20.70">
    <property type="entry name" value="Aldolase class I"/>
    <property type="match status" value="1"/>
</dbReference>
<dbReference type="NCBIfam" id="TIGR00238">
    <property type="entry name" value="KamA family radical SAM protein"/>
    <property type="match status" value="1"/>
</dbReference>
<keyword evidence="12" id="KW-0413">Isomerase</keyword>
<feature type="binding site" evidence="14">
    <location>
        <position position="134"/>
    </location>
    <ligand>
        <name>[4Fe-4S] cluster</name>
        <dbReference type="ChEBI" id="CHEBI:49883"/>
        <note>4Fe-4S-S-AdoMet</note>
    </ligand>
</feature>
<protein>
    <recommendedName>
        <fullName evidence="5">L-lysine 2,3-aminomutase</fullName>
    </recommendedName>
    <alternativeName>
        <fullName evidence="13">EF-P post-translational modification enzyme B</fullName>
    </alternativeName>
</protein>
<keyword evidence="18" id="KW-1185">Reference proteome</keyword>
<evidence type="ECO:0000256" key="8">
    <source>
        <dbReference type="ARBA" id="ARBA00022723"/>
    </source>
</evidence>
<dbReference type="NCBIfam" id="TIGR03821">
    <property type="entry name" value="EFP_modif_epmB"/>
    <property type="match status" value="1"/>
</dbReference>
<dbReference type="PANTHER" id="PTHR30538:SF1">
    <property type="entry name" value="L-LYSINE 2,3-AMINOMUTASE"/>
    <property type="match status" value="1"/>
</dbReference>
<dbReference type="CDD" id="cd01335">
    <property type="entry name" value="Radical_SAM"/>
    <property type="match status" value="1"/>
</dbReference>
<comment type="cofactor">
    <cofactor evidence="3">
        <name>[4Fe-4S] cluster</name>
        <dbReference type="ChEBI" id="CHEBI:49883"/>
    </cofactor>
</comment>
<dbReference type="InterPro" id="IPR007197">
    <property type="entry name" value="rSAM"/>
</dbReference>
<accession>A0A1I0GLK2</accession>
<dbReference type="SFLD" id="SFLDG01070">
    <property type="entry name" value="PLP-dependent"/>
    <property type="match status" value="1"/>
</dbReference>
<dbReference type="GO" id="GO:0046872">
    <property type="term" value="F:metal ion binding"/>
    <property type="evidence" value="ECO:0007669"/>
    <property type="project" value="UniProtKB-KW"/>
</dbReference>
<keyword evidence="8 14" id="KW-0479">Metal-binding</keyword>
<keyword evidence="7" id="KW-0949">S-adenosyl-L-methionine</keyword>
<evidence type="ECO:0000256" key="6">
    <source>
        <dbReference type="ARBA" id="ARBA00022485"/>
    </source>
</evidence>
<feature type="binding site" evidence="14">
    <location>
        <position position="131"/>
    </location>
    <ligand>
        <name>[4Fe-4S] cluster</name>
        <dbReference type="ChEBI" id="CHEBI:49883"/>
        <note>4Fe-4S-S-AdoMet</note>
    </ligand>
</feature>
<keyword evidence="9 15" id="KW-0663">Pyridoxal phosphate</keyword>
<feature type="binding site" evidence="14">
    <location>
        <position position="127"/>
    </location>
    <ligand>
        <name>[4Fe-4S] cluster</name>
        <dbReference type="ChEBI" id="CHEBI:49883"/>
        <note>4Fe-4S-S-AdoMet</note>
    </ligand>
</feature>
<dbReference type="SUPFAM" id="SSF102114">
    <property type="entry name" value="Radical SAM enzymes"/>
    <property type="match status" value="1"/>
</dbReference>
<evidence type="ECO:0000256" key="9">
    <source>
        <dbReference type="ARBA" id="ARBA00022898"/>
    </source>
</evidence>
<evidence type="ECO:0000256" key="12">
    <source>
        <dbReference type="ARBA" id="ARBA00023235"/>
    </source>
</evidence>
<proteinExistence type="inferred from homology"/>
<evidence type="ECO:0000256" key="14">
    <source>
        <dbReference type="PIRSR" id="PIRSR004911-1"/>
    </source>
</evidence>
<evidence type="ECO:0000256" key="11">
    <source>
        <dbReference type="ARBA" id="ARBA00023014"/>
    </source>
</evidence>
<dbReference type="InterPro" id="IPR058240">
    <property type="entry name" value="rSAM_sf"/>
</dbReference>
<dbReference type="GO" id="GO:0016853">
    <property type="term" value="F:isomerase activity"/>
    <property type="evidence" value="ECO:0007669"/>
    <property type="project" value="UniProtKB-KW"/>
</dbReference>
<evidence type="ECO:0000256" key="15">
    <source>
        <dbReference type="PIRSR" id="PIRSR603739-50"/>
    </source>
</evidence>
<gene>
    <name evidence="17" type="ORF">SAMN05660429_02494</name>
</gene>
<evidence type="ECO:0000259" key="16">
    <source>
        <dbReference type="PROSITE" id="PS51918"/>
    </source>
</evidence>
<keyword evidence="10" id="KW-0408">Iron</keyword>
<evidence type="ECO:0000256" key="13">
    <source>
        <dbReference type="ARBA" id="ARBA00030756"/>
    </source>
</evidence>
<dbReference type="PIRSF" id="PIRSF004911">
    <property type="entry name" value="DUF160"/>
    <property type="match status" value="1"/>
</dbReference>
<keyword evidence="11 14" id="KW-0411">Iron-sulfur</keyword>
<comment type="similarity">
    <text evidence="4">Belongs to the radical SAM superfamily. KamA family.</text>
</comment>
<dbReference type="InterPro" id="IPR003739">
    <property type="entry name" value="Lys_aminomutase/Glu_NH3_mut"/>
</dbReference>
<dbReference type="Pfam" id="PF04055">
    <property type="entry name" value="Radical_SAM"/>
    <property type="match status" value="1"/>
</dbReference>
<dbReference type="SFLD" id="SFLDS00029">
    <property type="entry name" value="Radical_SAM"/>
    <property type="match status" value="1"/>
</dbReference>
<evidence type="ECO:0000256" key="10">
    <source>
        <dbReference type="ARBA" id="ARBA00023004"/>
    </source>
</evidence>
<feature type="modified residue" description="N6-(pyridoxal phosphate)lysine" evidence="15">
    <location>
        <position position="339"/>
    </location>
</feature>
<dbReference type="AlphaFoldDB" id="A0A1I0GLK2"/>
<evidence type="ECO:0000256" key="2">
    <source>
        <dbReference type="ARBA" id="ARBA00001933"/>
    </source>
</evidence>
<dbReference type="InterPro" id="IPR013785">
    <property type="entry name" value="Aldolase_TIM"/>
</dbReference>
<comment type="catalytic activity">
    <reaction evidence="1">
        <text>L-lysine = D-beta-lysine</text>
        <dbReference type="Rhea" id="RHEA:44148"/>
        <dbReference type="ChEBI" id="CHEBI:32551"/>
        <dbReference type="ChEBI" id="CHEBI:84138"/>
    </reaction>
</comment>
<feature type="domain" description="Radical SAM core" evidence="16">
    <location>
        <begin position="113"/>
        <end position="336"/>
    </location>
</feature>
<evidence type="ECO:0000256" key="7">
    <source>
        <dbReference type="ARBA" id="ARBA00022691"/>
    </source>
</evidence>
<evidence type="ECO:0000256" key="4">
    <source>
        <dbReference type="ARBA" id="ARBA00008703"/>
    </source>
</evidence>
<evidence type="ECO:0000313" key="17">
    <source>
        <dbReference type="EMBL" id="SET71862.1"/>
    </source>
</evidence>
<evidence type="ECO:0000256" key="1">
    <source>
        <dbReference type="ARBA" id="ARBA00001352"/>
    </source>
</evidence>
<dbReference type="Proteomes" id="UP000199308">
    <property type="component" value="Unassembled WGS sequence"/>
</dbReference>
<dbReference type="EMBL" id="FOHK01000012">
    <property type="protein sequence ID" value="SET71862.1"/>
    <property type="molecule type" value="Genomic_DNA"/>
</dbReference>
<dbReference type="SFLD" id="SFLDF00314">
    <property type="entry name" value="L-lysine_2_3-aminomutase_(yjeK"/>
    <property type="match status" value="1"/>
</dbReference>